<keyword evidence="3" id="KW-1185">Reference proteome</keyword>
<gene>
    <name evidence="2" type="ORF">TSUD_80060</name>
</gene>
<sequence>MSKHYKQMQAIQEQVSSAKSVEKDLKAIKAKLGDEEVLEKSLEAKLVERQSKVEHMEGLKKQLEKECSTVTEEGTKYLNSKKSEVESKRHVIETRQRNVEAVLSKVDAVNSTITSIKESATVKVDQLDRKSREIVEEFHKYSNLIARVVESGAKGCAIKGAGFDNLGSGLIVD</sequence>
<reference evidence="3" key="1">
    <citation type="journal article" date="2017" name="Front. Plant Sci.">
        <title>Climate Clever Clovers: New Paradigm to Reduce the Environmental Footprint of Ruminants by Breeding Low Methanogenic Forages Utilizing Haplotype Variation.</title>
        <authorList>
            <person name="Kaur P."/>
            <person name="Appels R."/>
            <person name="Bayer P.E."/>
            <person name="Keeble-Gagnere G."/>
            <person name="Wang J."/>
            <person name="Hirakawa H."/>
            <person name="Shirasawa K."/>
            <person name="Vercoe P."/>
            <person name="Stefanova K."/>
            <person name="Durmic Z."/>
            <person name="Nichols P."/>
            <person name="Revell C."/>
            <person name="Isobe S.N."/>
            <person name="Edwards D."/>
            <person name="Erskine W."/>
        </authorList>
    </citation>
    <scope>NUCLEOTIDE SEQUENCE [LARGE SCALE GENOMIC DNA]</scope>
    <source>
        <strain evidence="3">cv. Daliak</strain>
    </source>
</reference>
<protein>
    <submittedName>
        <fullName evidence="2">Uncharacterized protein</fullName>
    </submittedName>
</protein>
<name>A0A2Z6M8W7_TRISU</name>
<feature type="coiled-coil region" evidence="1">
    <location>
        <begin position="46"/>
        <end position="73"/>
    </location>
</feature>
<dbReference type="OrthoDB" id="8194677at2759"/>
<evidence type="ECO:0000313" key="2">
    <source>
        <dbReference type="EMBL" id="GAU18718.1"/>
    </source>
</evidence>
<evidence type="ECO:0000313" key="3">
    <source>
        <dbReference type="Proteomes" id="UP000242715"/>
    </source>
</evidence>
<dbReference type="EMBL" id="DF973189">
    <property type="protein sequence ID" value="GAU18718.1"/>
    <property type="molecule type" value="Genomic_DNA"/>
</dbReference>
<evidence type="ECO:0000256" key="1">
    <source>
        <dbReference type="SAM" id="Coils"/>
    </source>
</evidence>
<organism evidence="2 3">
    <name type="scientific">Trifolium subterraneum</name>
    <name type="common">Subterranean clover</name>
    <dbReference type="NCBI Taxonomy" id="3900"/>
    <lineage>
        <taxon>Eukaryota</taxon>
        <taxon>Viridiplantae</taxon>
        <taxon>Streptophyta</taxon>
        <taxon>Embryophyta</taxon>
        <taxon>Tracheophyta</taxon>
        <taxon>Spermatophyta</taxon>
        <taxon>Magnoliopsida</taxon>
        <taxon>eudicotyledons</taxon>
        <taxon>Gunneridae</taxon>
        <taxon>Pentapetalae</taxon>
        <taxon>rosids</taxon>
        <taxon>fabids</taxon>
        <taxon>Fabales</taxon>
        <taxon>Fabaceae</taxon>
        <taxon>Papilionoideae</taxon>
        <taxon>50 kb inversion clade</taxon>
        <taxon>NPAAA clade</taxon>
        <taxon>Hologalegina</taxon>
        <taxon>IRL clade</taxon>
        <taxon>Trifolieae</taxon>
        <taxon>Trifolium</taxon>
    </lineage>
</organism>
<dbReference type="Proteomes" id="UP000242715">
    <property type="component" value="Unassembled WGS sequence"/>
</dbReference>
<proteinExistence type="predicted"/>
<keyword evidence="1" id="KW-0175">Coiled coil</keyword>
<accession>A0A2Z6M8W7</accession>
<dbReference type="AlphaFoldDB" id="A0A2Z6M8W7"/>